<dbReference type="InterPro" id="IPR005828">
    <property type="entry name" value="MFS_sugar_transport-like"/>
</dbReference>
<dbReference type="OrthoDB" id="2563669at2759"/>
<feature type="transmembrane region" description="Helical" evidence="10">
    <location>
        <begin position="836"/>
        <end position="859"/>
    </location>
</feature>
<sequence>MSFSIGKDTKVSIQHNENFDDPVSKVMRDQATGEISEEAVRAEGEEKVTMFVWILVLASSISGLLFGYDTGVISGALVSIGSDLGPAQLSNTQKELITSATTLGALIGGLAGGMISDFVGRKPVLAAANVIFIGGAIGQAACHTVTAMIGGRFLIGIGVGLAACMAPLFIAELSPTKLRGRLVTVNSVVRLSLMVLALPSNLPGVDGAGWLASERSQPDYNSLSRITARRGNMEQTHKSMAKIYAYATTEQVEEKVKLLCASVQESIDIQNSTTFFQRFKSILVVPVNRRALIVACGLQAFQQLSGFNTLMYYSATLFKSIGFDKPTAVGLIVAGTNFVFTLVALKYIDIVGRRKIMVLTPPGNVPWQQSELFALEVRGIGASIATSTCWAANLVIGATYLSLMHAITPSGAFGLYAVKLIFRDDFGIKASQRLRAAKKQIRERGDEPGSPAPHRLELITQIHSSFVPTTASTRASQARIAWSRRKSYRVLIIQGEAGRNGIPTARETMSYDNTLAPDLFRMLGSGGAVAGVDCISVHRRAPPLWRWGHVLFGNIVVATIAMVEVGSPSRPLNNLEPGMVLIDDYSPLIQYQPQWFDSYNLPATRDPHVNKYNGASFHSSQTNGSTATLKFHGTAVYIYGAKRFNHGFYSVSIDGVMSDPADGYAPGQGLFQELLFSREQLTDTIHTLVLANIIRDNARPFVDIDCIVWTRSVARQVKQRIIEIDDKDSMFSFPGSSGTWEEFRNLNGYKNNAGHDLLLYGGTGPIHGQYKVKVDNQPEVVLNSSTRNPHQPTVLYAHSNMGDGGHKLVVTNLENKVLFIDYVEVMSGGSGLSRGAIAGIVVSIVAGLALIAVPVWLLFVKRRRAKRRFSTDLVSDSDDSQAAPMGWYPPGNDSMLVEPFTEEPNRINVSDMPSSSGLNGSRVGKMSAPGVYTNRNPEAGSGMSISEARWVD</sequence>
<comment type="subcellular location">
    <subcellularLocation>
        <location evidence="1">Cell membrane</location>
        <topology evidence="1">Multi-pass membrane protein</topology>
    </subcellularLocation>
</comment>
<evidence type="ECO:0000256" key="10">
    <source>
        <dbReference type="SAM" id="Phobius"/>
    </source>
</evidence>
<feature type="domain" description="Major facilitator superfamily (MFS) profile" evidence="11">
    <location>
        <begin position="55"/>
        <end position="435"/>
    </location>
</feature>
<dbReference type="InterPro" id="IPR050814">
    <property type="entry name" value="Myo-inositol_Transporter"/>
</dbReference>
<feature type="transmembrane region" description="Helical" evidence="10">
    <location>
        <begin position="153"/>
        <end position="171"/>
    </location>
</feature>
<dbReference type="EMBL" id="AFRT01002004">
    <property type="protein sequence ID" value="ELU38888.1"/>
    <property type="molecule type" value="Genomic_DNA"/>
</dbReference>
<evidence type="ECO:0000256" key="3">
    <source>
        <dbReference type="ARBA" id="ARBA00022448"/>
    </source>
</evidence>
<dbReference type="AlphaFoldDB" id="L8WQ43"/>
<comment type="similarity">
    <text evidence="2">Belongs to the major facilitator superfamily. Sugar transporter (TC 2.A.1.1) family.</text>
</comment>
<name>L8WQ43_THACA</name>
<feature type="transmembrane region" description="Helical" evidence="10">
    <location>
        <begin position="327"/>
        <end position="348"/>
    </location>
</feature>
<evidence type="ECO:0000256" key="7">
    <source>
        <dbReference type="ARBA" id="ARBA00023136"/>
    </source>
</evidence>
<dbReference type="Pfam" id="PF00083">
    <property type="entry name" value="Sugar_tr"/>
    <property type="match status" value="3"/>
</dbReference>
<dbReference type="HOGENOM" id="CLU_309533_0_0_1"/>
<keyword evidence="5 10" id="KW-0812">Transmembrane</keyword>
<keyword evidence="3" id="KW-0813">Transport</keyword>
<accession>L8WQ43</accession>
<dbReference type="STRING" id="983506.L8WQ43"/>
<dbReference type="Gene3D" id="2.60.120.260">
    <property type="entry name" value="Galactose-binding domain-like"/>
    <property type="match status" value="2"/>
</dbReference>
<evidence type="ECO:0000256" key="8">
    <source>
        <dbReference type="ARBA" id="ARBA00049119"/>
    </source>
</evidence>
<evidence type="ECO:0000256" key="2">
    <source>
        <dbReference type="ARBA" id="ARBA00010992"/>
    </source>
</evidence>
<dbReference type="GO" id="GO:0005886">
    <property type="term" value="C:plasma membrane"/>
    <property type="evidence" value="ECO:0007669"/>
    <property type="project" value="UniProtKB-SubCell"/>
</dbReference>
<feature type="transmembrane region" description="Helical" evidence="10">
    <location>
        <begin position="96"/>
        <end position="116"/>
    </location>
</feature>
<organism evidence="12 13">
    <name type="scientific">Thanatephorus cucumeris (strain AG1-IA)</name>
    <name type="common">Rice sheath blight fungus</name>
    <name type="synonym">Rhizoctonia solani</name>
    <dbReference type="NCBI Taxonomy" id="983506"/>
    <lineage>
        <taxon>Eukaryota</taxon>
        <taxon>Fungi</taxon>
        <taxon>Dikarya</taxon>
        <taxon>Basidiomycota</taxon>
        <taxon>Agaricomycotina</taxon>
        <taxon>Agaricomycetes</taxon>
        <taxon>Cantharellales</taxon>
        <taxon>Ceratobasidiaceae</taxon>
        <taxon>Rhizoctonia</taxon>
        <taxon>Rhizoctonia solani AG-1</taxon>
    </lineage>
</organism>
<evidence type="ECO:0000256" key="9">
    <source>
        <dbReference type="SAM" id="MobiDB-lite"/>
    </source>
</evidence>
<gene>
    <name evidence="12" type="ORF">AG1IA_07084</name>
</gene>
<evidence type="ECO:0000313" key="12">
    <source>
        <dbReference type="EMBL" id="ELU38888.1"/>
    </source>
</evidence>
<evidence type="ECO:0000259" key="11">
    <source>
        <dbReference type="PROSITE" id="PS50850"/>
    </source>
</evidence>
<keyword evidence="13" id="KW-1185">Reference proteome</keyword>
<feature type="transmembrane region" description="Helical" evidence="10">
    <location>
        <begin position="123"/>
        <end position="141"/>
    </location>
</feature>
<feature type="transmembrane region" description="Helical" evidence="10">
    <location>
        <begin position="291"/>
        <end position="315"/>
    </location>
</feature>
<proteinExistence type="inferred from homology"/>
<dbReference type="GO" id="GO:0015791">
    <property type="term" value="P:polyol transmembrane transport"/>
    <property type="evidence" value="ECO:0007669"/>
    <property type="project" value="UniProtKB-ARBA"/>
</dbReference>
<dbReference type="InterPro" id="IPR005829">
    <property type="entry name" value="Sugar_transporter_CS"/>
</dbReference>
<feature type="region of interest" description="Disordered" evidence="9">
    <location>
        <begin position="906"/>
        <end position="952"/>
    </location>
</feature>
<evidence type="ECO:0000256" key="6">
    <source>
        <dbReference type="ARBA" id="ARBA00022989"/>
    </source>
</evidence>
<dbReference type="PROSITE" id="PS00216">
    <property type="entry name" value="SUGAR_TRANSPORT_1"/>
    <property type="match status" value="2"/>
</dbReference>
<protein>
    <submittedName>
        <fullName evidence="12">Protein ITR1</fullName>
    </submittedName>
</protein>
<dbReference type="PANTHER" id="PTHR48020:SF12">
    <property type="entry name" value="PROTON MYO-INOSITOL COTRANSPORTER"/>
    <property type="match status" value="1"/>
</dbReference>
<reference evidence="12 13" key="1">
    <citation type="journal article" date="2013" name="Nat. Commun.">
        <title>The evolution and pathogenic mechanisms of the rice sheath blight pathogen.</title>
        <authorList>
            <person name="Zheng A."/>
            <person name="Lin R."/>
            <person name="Xu L."/>
            <person name="Qin P."/>
            <person name="Tang C."/>
            <person name="Ai P."/>
            <person name="Zhang D."/>
            <person name="Liu Y."/>
            <person name="Sun Z."/>
            <person name="Feng H."/>
            <person name="Wang Y."/>
            <person name="Chen Y."/>
            <person name="Liang X."/>
            <person name="Fu R."/>
            <person name="Li Q."/>
            <person name="Zhang J."/>
            <person name="Yu X."/>
            <person name="Xie Z."/>
            <person name="Ding L."/>
            <person name="Guan P."/>
            <person name="Tang J."/>
            <person name="Liang Y."/>
            <person name="Wang S."/>
            <person name="Deng Q."/>
            <person name="Li S."/>
            <person name="Zhu J."/>
            <person name="Wang L."/>
            <person name="Liu H."/>
            <person name="Li P."/>
        </authorList>
    </citation>
    <scope>NUCLEOTIDE SEQUENCE [LARGE SCALE GENOMIC DNA]</scope>
    <source>
        <strain evidence="13">AG-1 IA</strain>
    </source>
</reference>
<dbReference type="PANTHER" id="PTHR48020">
    <property type="entry name" value="PROTON MYO-INOSITOL COTRANSPORTER"/>
    <property type="match status" value="1"/>
</dbReference>
<comment type="caution">
    <text evidence="12">The sequence shown here is derived from an EMBL/GenBank/DDBJ whole genome shotgun (WGS) entry which is preliminary data.</text>
</comment>
<evidence type="ECO:0000313" key="13">
    <source>
        <dbReference type="Proteomes" id="UP000011668"/>
    </source>
</evidence>
<feature type="transmembrane region" description="Helical" evidence="10">
    <location>
        <begin position="50"/>
        <end position="68"/>
    </location>
</feature>
<dbReference type="GO" id="GO:0015798">
    <property type="term" value="P:myo-inositol transport"/>
    <property type="evidence" value="ECO:0007669"/>
    <property type="project" value="UniProtKB-ARBA"/>
</dbReference>
<dbReference type="InterPro" id="IPR020846">
    <property type="entry name" value="MFS_dom"/>
</dbReference>
<dbReference type="SUPFAM" id="SSF103473">
    <property type="entry name" value="MFS general substrate transporter"/>
    <property type="match status" value="1"/>
</dbReference>
<dbReference type="Proteomes" id="UP000011668">
    <property type="component" value="Unassembled WGS sequence"/>
</dbReference>
<keyword evidence="7 10" id="KW-0472">Membrane</keyword>
<dbReference type="InterPro" id="IPR003663">
    <property type="entry name" value="Sugar/inositol_transpt"/>
</dbReference>
<evidence type="ECO:0000256" key="5">
    <source>
        <dbReference type="ARBA" id="ARBA00022692"/>
    </source>
</evidence>
<evidence type="ECO:0000256" key="1">
    <source>
        <dbReference type="ARBA" id="ARBA00004651"/>
    </source>
</evidence>
<comment type="catalytic activity">
    <reaction evidence="8">
        <text>myo-inositol(out) + H(+)(out) = myo-inositol(in) + H(+)(in)</text>
        <dbReference type="Rhea" id="RHEA:60364"/>
        <dbReference type="ChEBI" id="CHEBI:15378"/>
        <dbReference type="ChEBI" id="CHEBI:17268"/>
    </reaction>
</comment>
<dbReference type="PROSITE" id="PS50850">
    <property type="entry name" value="MFS"/>
    <property type="match status" value="1"/>
</dbReference>
<dbReference type="PRINTS" id="PR00171">
    <property type="entry name" value="SUGRTRNSPORT"/>
</dbReference>
<dbReference type="InterPro" id="IPR036259">
    <property type="entry name" value="MFS_trans_sf"/>
</dbReference>
<dbReference type="PROSITE" id="PS00217">
    <property type="entry name" value="SUGAR_TRANSPORT_2"/>
    <property type="match status" value="1"/>
</dbReference>
<keyword evidence="4" id="KW-1003">Cell membrane</keyword>
<evidence type="ECO:0000256" key="4">
    <source>
        <dbReference type="ARBA" id="ARBA00022475"/>
    </source>
</evidence>
<dbReference type="Gene3D" id="1.20.1250.20">
    <property type="entry name" value="MFS general substrate transporter like domains"/>
    <property type="match status" value="3"/>
</dbReference>
<feature type="compositionally biased region" description="Polar residues" evidence="9">
    <location>
        <begin position="907"/>
        <end position="919"/>
    </location>
</feature>
<keyword evidence="6 10" id="KW-1133">Transmembrane helix</keyword>
<dbReference type="GO" id="GO:0022857">
    <property type="term" value="F:transmembrane transporter activity"/>
    <property type="evidence" value="ECO:0007669"/>
    <property type="project" value="InterPro"/>
</dbReference>